<gene>
    <name evidence="1" type="ORF">DN068_11925</name>
</gene>
<dbReference type="Proteomes" id="UP000248745">
    <property type="component" value="Unassembled WGS sequence"/>
</dbReference>
<evidence type="ECO:0000313" key="2">
    <source>
        <dbReference type="Proteomes" id="UP000248745"/>
    </source>
</evidence>
<name>A0A2W2BGE0_9BACT</name>
<keyword evidence="2" id="KW-1185">Reference proteome</keyword>
<proteinExistence type="predicted"/>
<comment type="caution">
    <text evidence="1">The sequence shown here is derived from an EMBL/GenBank/DDBJ whole genome shotgun (WGS) entry which is preliminary data.</text>
</comment>
<organism evidence="1 2">
    <name type="scientific">Taibaiella soli</name>
    <dbReference type="NCBI Taxonomy" id="1649169"/>
    <lineage>
        <taxon>Bacteria</taxon>
        <taxon>Pseudomonadati</taxon>
        <taxon>Bacteroidota</taxon>
        <taxon>Chitinophagia</taxon>
        <taxon>Chitinophagales</taxon>
        <taxon>Chitinophagaceae</taxon>
        <taxon>Taibaiella</taxon>
    </lineage>
</organism>
<sequence length="379" mass="43252">MMKAALFTTFVTCSICILAFGKQVKAQTKNVQLADEINELLLATAVNINSLDLAIGGNIDLKQYTPLFYERTPPDGKFDSVSHGHAVLQVGKLVKVDSAVVSNTLLKLYVSGTREFSGTLMPIDFLMAATLDSNTFEKNDFMIHFLCKLSYLSQIPIDSIYIFCSTNPKKESNAALPSESKLDIVRNFVLYFDNEMRVCEIKNRVFDINGVKDGSWSMKHYMNIYQPRAMVTYEFDFGNPLFNDDLSGKERRQIESTVKNQIEQFMLKKYKPIYGSRFLSDGHTGFTFALAPGEITKDNKNWEYIHLYIIYEVYSRESGHLTLHCEARYKTAKPDGSGPKPETVRNGGVLIENGQRQLLDDYFNQLSKEIYKYINHERK</sequence>
<protein>
    <submittedName>
        <fullName evidence="1">Uncharacterized protein</fullName>
    </submittedName>
</protein>
<dbReference type="AlphaFoldDB" id="A0A2W2BGE0"/>
<dbReference type="EMBL" id="QKTW01000017">
    <property type="protein sequence ID" value="PZF72566.1"/>
    <property type="molecule type" value="Genomic_DNA"/>
</dbReference>
<accession>A0A2W2BGE0</accession>
<evidence type="ECO:0000313" key="1">
    <source>
        <dbReference type="EMBL" id="PZF72566.1"/>
    </source>
</evidence>
<dbReference type="RefSeq" id="WP_110999157.1">
    <property type="nucleotide sequence ID" value="NZ_QKTW01000017.1"/>
</dbReference>
<reference evidence="1 2" key="1">
    <citation type="submission" date="2018-06" db="EMBL/GenBank/DDBJ databases">
        <title>Mucibacter soli gen. nov., sp. nov., a new member of the family Chitinophagaceae producing mucin.</title>
        <authorList>
            <person name="Kim M.-K."/>
            <person name="Park S."/>
            <person name="Kim T.-S."/>
            <person name="Joung Y."/>
            <person name="Han J.-H."/>
            <person name="Kim S.B."/>
        </authorList>
    </citation>
    <scope>NUCLEOTIDE SEQUENCE [LARGE SCALE GENOMIC DNA]</scope>
    <source>
        <strain evidence="1 2">R1-15</strain>
    </source>
</reference>